<dbReference type="STRING" id="649747.HMPREF0083_01956"/>
<proteinExistence type="predicted"/>
<dbReference type="EMBL" id="AWSJ01000127">
    <property type="protein sequence ID" value="ERI09948.1"/>
    <property type="molecule type" value="Genomic_DNA"/>
</dbReference>
<dbReference type="AlphaFoldDB" id="U1X5X9"/>
<name>U1X5X9_ANEAE</name>
<comment type="caution">
    <text evidence="1">The sequence shown here is derived from an EMBL/GenBank/DDBJ whole genome shotgun (WGS) entry which is preliminary data.</text>
</comment>
<accession>U1X5X9</accession>
<feature type="non-terminal residue" evidence="1">
    <location>
        <position position="52"/>
    </location>
</feature>
<evidence type="ECO:0000313" key="2">
    <source>
        <dbReference type="Proteomes" id="UP000016511"/>
    </source>
</evidence>
<dbReference type="HOGENOM" id="CLU_3110693_0_0_9"/>
<gene>
    <name evidence="1" type="ORF">HMPREF0083_01956</name>
</gene>
<reference evidence="1 2" key="1">
    <citation type="submission" date="2013-08" db="EMBL/GenBank/DDBJ databases">
        <authorList>
            <person name="Weinstock G."/>
            <person name="Sodergren E."/>
            <person name="Wylie T."/>
            <person name="Fulton L."/>
            <person name="Fulton R."/>
            <person name="Fronick C."/>
            <person name="O'Laughlin M."/>
            <person name="Godfrey J."/>
            <person name="Miner T."/>
            <person name="Herter B."/>
            <person name="Appelbaum E."/>
            <person name="Cordes M."/>
            <person name="Lek S."/>
            <person name="Wollam A."/>
            <person name="Pepin K.H."/>
            <person name="Palsikar V.B."/>
            <person name="Mitreva M."/>
            <person name="Wilson R.K."/>
        </authorList>
    </citation>
    <scope>NUCLEOTIDE SEQUENCE [LARGE SCALE GENOMIC DNA]</scope>
    <source>
        <strain evidence="1 2">ATCC 12856</strain>
    </source>
</reference>
<sequence length="52" mass="5981">MIEKITYRFLLYNDIYFLIKIKKLQSLTGLNLVVVLDMQIIGKTGFEPATSS</sequence>
<evidence type="ECO:0000313" key="1">
    <source>
        <dbReference type="EMBL" id="ERI09948.1"/>
    </source>
</evidence>
<keyword evidence="2" id="KW-1185">Reference proteome</keyword>
<protein>
    <submittedName>
        <fullName evidence="1">Uncharacterized protein</fullName>
    </submittedName>
</protein>
<dbReference type="Proteomes" id="UP000016511">
    <property type="component" value="Unassembled WGS sequence"/>
</dbReference>
<organism evidence="1 2">
    <name type="scientific">Aneurinibacillus aneurinilyticus ATCC 12856</name>
    <dbReference type="NCBI Taxonomy" id="649747"/>
    <lineage>
        <taxon>Bacteria</taxon>
        <taxon>Bacillati</taxon>
        <taxon>Bacillota</taxon>
        <taxon>Bacilli</taxon>
        <taxon>Bacillales</taxon>
        <taxon>Paenibacillaceae</taxon>
        <taxon>Aneurinibacillus group</taxon>
        <taxon>Aneurinibacillus</taxon>
    </lineage>
</organism>